<protein>
    <recommendedName>
        <fullName evidence="1">DUF5666 domain-containing protein</fullName>
    </recommendedName>
</protein>
<feature type="domain" description="DUF5666" evidence="1">
    <location>
        <begin position="184"/>
        <end position="223"/>
    </location>
</feature>
<feature type="domain" description="DUF5666" evidence="1">
    <location>
        <begin position="266"/>
        <end position="323"/>
    </location>
</feature>
<proteinExistence type="predicted"/>
<name>A0A3B0X935_9ZZZZ</name>
<feature type="domain" description="DUF5666" evidence="1">
    <location>
        <begin position="40"/>
        <end position="90"/>
    </location>
</feature>
<reference evidence="2" key="1">
    <citation type="submission" date="2018-06" db="EMBL/GenBank/DDBJ databases">
        <authorList>
            <person name="Zhirakovskaya E."/>
        </authorList>
    </citation>
    <scope>NUCLEOTIDE SEQUENCE</scope>
</reference>
<dbReference type="InterPro" id="IPR043724">
    <property type="entry name" value="DUF5666"/>
</dbReference>
<evidence type="ECO:0000313" key="2">
    <source>
        <dbReference type="EMBL" id="VAW57969.1"/>
    </source>
</evidence>
<feature type="domain" description="DUF5666" evidence="1">
    <location>
        <begin position="117"/>
        <end position="173"/>
    </location>
</feature>
<organism evidence="2">
    <name type="scientific">hydrothermal vent metagenome</name>
    <dbReference type="NCBI Taxonomy" id="652676"/>
    <lineage>
        <taxon>unclassified sequences</taxon>
        <taxon>metagenomes</taxon>
        <taxon>ecological metagenomes</taxon>
    </lineage>
</organism>
<dbReference type="Pfam" id="PF18914">
    <property type="entry name" value="DUF5666"/>
    <property type="match status" value="5"/>
</dbReference>
<accession>A0A3B0X935</accession>
<gene>
    <name evidence="2" type="ORF">MNBD_GAMMA11-1460</name>
</gene>
<evidence type="ECO:0000259" key="1">
    <source>
        <dbReference type="Pfam" id="PF18914"/>
    </source>
</evidence>
<dbReference type="PROSITE" id="PS51257">
    <property type="entry name" value="PROKAR_LIPOPROTEIN"/>
    <property type="match status" value="1"/>
</dbReference>
<dbReference type="EMBL" id="UOFG01000007">
    <property type="protein sequence ID" value="VAW57969.1"/>
    <property type="molecule type" value="Genomic_DNA"/>
</dbReference>
<dbReference type="AlphaFoldDB" id="A0A3B0X935"/>
<feature type="domain" description="DUF5666" evidence="1">
    <location>
        <begin position="334"/>
        <end position="409"/>
    </location>
</feature>
<sequence>MKNVSLLKKSILAASIAALTACSGGGGGTSTSSTDGTTSGVITGFGSVFVNGVEYQTDSATISIDDVSSIESQLSVGDVVTLQGTVDADGINGTAFSISSADELEGYVLDLSDLTADSTGTINIMGQTVSVSLDTVFRGDTPNSEITELTVNDIVEVHGFSDGTGTIAATRIETKTSADNVEVKGLISALDEANTTFTLGSLTVDYSSATELPATLVDGLYVEAATSDLLTGDLTTGFVMSASKVEIEEDGDMDVDGDEGEEIKAQGVVSEITDTSFLFNGSLVEFSSLEDGDDFDLGTLVDGMMITVEGYIDANGDFIVKEIAEDRVSEQEAKGMVDSTTDATITIIVDMQTNTTMTFSVNNSTRMMDDQDEQGLPERFFSLSDVAIGDYIEIEYSVDDTTGEKIATELTREDAPQMPGQGIQ</sequence>